<sequence>MHLFSKLILPTLTLLTLTTAAPAQLDLVETEAASTCTDNTQCTADSTTGALCQFASANATEGVCMQLADGDTVSTAKCQKDGKYCLIDRHCCSDNCDKIFATDVGTCRPRRR</sequence>
<keyword evidence="3" id="KW-1185">Reference proteome</keyword>
<gene>
    <name evidence="2" type="ORF">DSM5745_05545</name>
</gene>
<keyword evidence="1" id="KW-0732">Signal</keyword>
<feature type="signal peptide" evidence="1">
    <location>
        <begin position="1"/>
        <end position="20"/>
    </location>
</feature>
<accession>A0A3D8RXC3</accession>
<evidence type="ECO:0000256" key="1">
    <source>
        <dbReference type="SAM" id="SignalP"/>
    </source>
</evidence>
<feature type="chain" id="PRO_5017666706" evidence="1">
    <location>
        <begin position="21"/>
        <end position="112"/>
    </location>
</feature>
<dbReference type="Proteomes" id="UP000256690">
    <property type="component" value="Unassembled WGS sequence"/>
</dbReference>
<dbReference type="RefSeq" id="XP_026603393.1">
    <property type="nucleotide sequence ID" value="XM_026747561.1"/>
</dbReference>
<evidence type="ECO:0000313" key="3">
    <source>
        <dbReference type="Proteomes" id="UP000256690"/>
    </source>
</evidence>
<dbReference type="GeneID" id="38115915"/>
<name>A0A3D8RXC3_9EURO</name>
<organism evidence="2 3">
    <name type="scientific">Aspergillus mulundensis</name>
    <dbReference type="NCBI Taxonomy" id="1810919"/>
    <lineage>
        <taxon>Eukaryota</taxon>
        <taxon>Fungi</taxon>
        <taxon>Dikarya</taxon>
        <taxon>Ascomycota</taxon>
        <taxon>Pezizomycotina</taxon>
        <taxon>Eurotiomycetes</taxon>
        <taxon>Eurotiomycetidae</taxon>
        <taxon>Eurotiales</taxon>
        <taxon>Aspergillaceae</taxon>
        <taxon>Aspergillus</taxon>
        <taxon>Aspergillus subgen. Nidulantes</taxon>
    </lineage>
</organism>
<evidence type="ECO:0000313" key="2">
    <source>
        <dbReference type="EMBL" id="RDW78693.1"/>
    </source>
</evidence>
<reference evidence="2 3" key="1">
    <citation type="journal article" date="2018" name="IMA Fungus">
        <title>IMA Genome-F 9: Draft genome sequence of Annulohypoxylon stygium, Aspergillus mulundensis, Berkeleyomyces basicola (syn. Thielaviopsis basicola), Ceratocystis smalleyi, two Cercospora beticola strains, Coleophoma cylindrospora, Fusarium fracticaudum, Phialophora cf. hyalina, and Morchella septimelata.</title>
        <authorList>
            <person name="Wingfield B.D."/>
            <person name="Bills G.F."/>
            <person name="Dong Y."/>
            <person name="Huang W."/>
            <person name="Nel W.J."/>
            <person name="Swalarsk-Parry B.S."/>
            <person name="Vaghefi N."/>
            <person name="Wilken P.M."/>
            <person name="An Z."/>
            <person name="de Beer Z.W."/>
            <person name="De Vos L."/>
            <person name="Chen L."/>
            <person name="Duong T.A."/>
            <person name="Gao Y."/>
            <person name="Hammerbacher A."/>
            <person name="Kikkert J.R."/>
            <person name="Li Y."/>
            <person name="Li H."/>
            <person name="Li K."/>
            <person name="Li Q."/>
            <person name="Liu X."/>
            <person name="Ma X."/>
            <person name="Naidoo K."/>
            <person name="Pethybridge S.J."/>
            <person name="Sun J."/>
            <person name="Steenkamp E.T."/>
            <person name="van der Nest M.A."/>
            <person name="van Wyk S."/>
            <person name="Wingfield M.J."/>
            <person name="Xiong C."/>
            <person name="Yue Q."/>
            <person name="Zhang X."/>
        </authorList>
    </citation>
    <scope>NUCLEOTIDE SEQUENCE [LARGE SCALE GENOMIC DNA]</scope>
    <source>
        <strain evidence="2 3">DSM 5745</strain>
    </source>
</reference>
<comment type="caution">
    <text evidence="2">The sequence shown here is derived from an EMBL/GenBank/DDBJ whole genome shotgun (WGS) entry which is preliminary data.</text>
</comment>
<protein>
    <submittedName>
        <fullName evidence="2">Uncharacterized protein</fullName>
    </submittedName>
</protein>
<proteinExistence type="predicted"/>
<dbReference type="EMBL" id="PVWQ01000006">
    <property type="protein sequence ID" value="RDW78693.1"/>
    <property type="molecule type" value="Genomic_DNA"/>
</dbReference>
<dbReference type="AlphaFoldDB" id="A0A3D8RXC3"/>